<feature type="compositionally biased region" description="Basic residues" evidence="1">
    <location>
        <begin position="224"/>
        <end position="236"/>
    </location>
</feature>
<reference evidence="2" key="1">
    <citation type="submission" date="2023-01" db="EMBL/GenBank/DDBJ databases">
        <title>Metagenome sequencing of chrysophaentin producing Chrysophaeum taylorii.</title>
        <authorList>
            <person name="Davison J."/>
            <person name="Bewley C."/>
        </authorList>
    </citation>
    <scope>NUCLEOTIDE SEQUENCE</scope>
    <source>
        <strain evidence="2">NIES-1699</strain>
    </source>
</reference>
<protein>
    <submittedName>
        <fullName evidence="2">Uncharacterized protein</fullName>
    </submittedName>
</protein>
<organism evidence="2 3">
    <name type="scientific">Chrysophaeum taylorii</name>
    <dbReference type="NCBI Taxonomy" id="2483200"/>
    <lineage>
        <taxon>Eukaryota</taxon>
        <taxon>Sar</taxon>
        <taxon>Stramenopiles</taxon>
        <taxon>Ochrophyta</taxon>
        <taxon>Pelagophyceae</taxon>
        <taxon>Pelagomonadales</taxon>
        <taxon>Pelagomonadaceae</taxon>
        <taxon>Chrysophaeum</taxon>
    </lineage>
</organism>
<feature type="region of interest" description="Disordered" evidence="1">
    <location>
        <begin position="212"/>
        <end position="236"/>
    </location>
</feature>
<dbReference type="GO" id="GO:0015031">
    <property type="term" value="P:protein transport"/>
    <property type="evidence" value="ECO:0007669"/>
    <property type="project" value="InterPro"/>
</dbReference>
<name>A0AAD7ULK5_9STRA</name>
<dbReference type="AlphaFoldDB" id="A0AAD7ULK5"/>
<evidence type="ECO:0000256" key="1">
    <source>
        <dbReference type="SAM" id="MobiDB-lite"/>
    </source>
</evidence>
<dbReference type="Gene3D" id="3.30.70.1050">
    <property type="entry name" value="Trigger factor ribosome-binding domain"/>
    <property type="match status" value="1"/>
</dbReference>
<dbReference type="InterPro" id="IPR036611">
    <property type="entry name" value="Trigger_fac_ribosome-bd_sf"/>
</dbReference>
<sequence>MLLFASWVIPAAGFVVVPRQWSPQGLARSTAAPVENTPFESVVEGIDIVLESRLERQVDGRGDAFLFKARCEAPGAAVLTCFEEIREKAKTNLAEPGYRPGDVPPWIKRQLVEFSLTSVMEDVVKLTIEAHGLEVLEGDKGEETIKWTENPADEARTFVLGSPFTFHAAFNATLPVAAVESGGAVTIDSLYKLKPQSHERAARVLAAGGKLPNLLKRGGGAGGKKSKKKPAKKRKR</sequence>
<comment type="caution">
    <text evidence="2">The sequence shown here is derived from an EMBL/GenBank/DDBJ whole genome shotgun (WGS) entry which is preliminary data.</text>
</comment>
<dbReference type="SUPFAM" id="SSF102735">
    <property type="entry name" value="Trigger factor ribosome-binding domain"/>
    <property type="match status" value="1"/>
</dbReference>
<keyword evidence="3" id="KW-1185">Reference proteome</keyword>
<evidence type="ECO:0000313" key="3">
    <source>
        <dbReference type="Proteomes" id="UP001230188"/>
    </source>
</evidence>
<accession>A0AAD7ULK5</accession>
<gene>
    <name evidence="2" type="ORF">CTAYLR_007904</name>
</gene>
<proteinExistence type="predicted"/>
<dbReference type="EMBL" id="JAQMWT010000066">
    <property type="protein sequence ID" value="KAJ8611658.1"/>
    <property type="molecule type" value="Genomic_DNA"/>
</dbReference>
<dbReference type="GO" id="GO:0006457">
    <property type="term" value="P:protein folding"/>
    <property type="evidence" value="ECO:0007669"/>
    <property type="project" value="InterPro"/>
</dbReference>
<dbReference type="Proteomes" id="UP001230188">
    <property type="component" value="Unassembled WGS sequence"/>
</dbReference>
<evidence type="ECO:0000313" key="2">
    <source>
        <dbReference type="EMBL" id="KAJ8611658.1"/>
    </source>
</evidence>